<dbReference type="HAMAP" id="MF_00049_B">
    <property type="entry name" value="Leu_tRNA_synth_B"/>
    <property type="match status" value="1"/>
</dbReference>
<dbReference type="PANTHER" id="PTHR43740:SF2">
    <property type="entry name" value="LEUCINE--TRNA LIGASE, MITOCHONDRIAL"/>
    <property type="match status" value="1"/>
</dbReference>
<evidence type="ECO:0000256" key="2">
    <source>
        <dbReference type="ARBA" id="ARBA00013164"/>
    </source>
</evidence>
<dbReference type="Gene3D" id="3.40.50.620">
    <property type="entry name" value="HUPs"/>
    <property type="match status" value="2"/>
</dbReference>
<dbReference type="InterPro" id="IPR009080">
    <property type="entry name" value="tRNAsynth_Ia_anticodon-bd"/>
</dbReference>
<evidence type="ECO:0000313" key="17">
    <source>
        <dbReference type="Proteomes" id="UP001498771"/>
    </source>
</evidence>
<comment type="caution">
    <text evidence="16">The sequence shown here is derived from an EMBL/GenBank/DDBJ whole genome shotgun (WGS) entry which is preliminary data.</text>
</comment>
<evidence type="ECO:0000256" key="8">
    <source>
        <dbReference type="ARBA" id="ARBA00030520"/>
    </source>
</evidence>
<dbReference type="EC" id="6.1.1.4" evidence="2"/>
<dbReference type="InterPro" id="IPR009008">
    <property type="entry name" value="Val/Leu/Ile-tRNA-synth_edit"/>
</dbReference>
<dbReference type="CDD" id="cd00812">
    <property type="entry name" value="LeuRS_core"/>
    <property type="match status" value="1"/>
</dbReference>
<dbReference type="RefSeq" id="XP_064767686.1">
    <property type="nucleotide sequence ID" value="XM_064914660.1"/>
</dbReference>
<keyword evidence="3 10" id="KW-0436">Ligase</keyword>
<evidence type="ECO:0000256" key="5">
    <source>
        <dbReference type="ARBA" id="ARBA00022840"/>
    </source>
</evidence>
<keyword evidence="6 10" id="KW-0648">Protein biosynthesis</keyword>
<evidence type="ECO:0000256" key="7">
    <source>
        <dbReference type="ARBA" id="ARBA00023146"/>
    </source>
</evidence>
<evidence type="ECO:0000313" key="16">
    <source>
        <dbReference type="EMBL" id="KAK7204653.1"/>
    </source>
</evidence>
<keyword evidence="17" id="KW-1185">Reference proteome</keyword>
<name>A0ABR1F473_9ASCO</name>
<feature type="domain" description="Methionyl/Leucyl tRNA synthetase" evidence="14">
    <location>
        <begin position="93"/>
        <end position="227"/>
    </location>
</feature>
<evidence type="ECO:0000259" key="13">
    <source>
        <dbReference type="Pfam" id="PF08264"/>
    </source>
</evidence>
<keyword evidence="7 10" id="KW-0030">Aminoacyl-tRNA synthetase</keyword>
<comment type="catalytic activity">
    <reaction evidence="9">
        <text>tRNA(Leu) + L-leucine + ATP = L-leucyl-tRNA(Leu) + AMP + diphosphate</text>
        <dbReference type="Rhea" id="RHEA:11688"/>
        <dbReference type="Rhea" id="RHEA-COMP:9613"/>
        <dbReference type="Rhea" id="RHEA-COMP:9622"/>
        <dbReference type="ChEBI" id="CHEBI:30616"/>
        <dbReference type="ChEBI" id="CHEBI:33019"/>
        <dbReference type="ChEBI" id="CHEBI:57427"/>
        <dbReference type="ChEBI" id="CHEBI:78442"/>
        <dbReference type="ChEBI" id="CHEBI:78494"/>
        <dbReference type="ChEBI" id="CHEBI:456215"/>
        <dbReference type="EC" id="6.1.1.4"/>
    </reaction>
</comment>
<dbReference type="InterPro" id="IPR002300">
    <property type="entry name" value="aa-tRNA-synth_Ia"/>
</dbReference>
<keyword evidence="4 10" id="KW-0547">Nucleotide-binding</keyword>
<feature type="domain" description="Methionyl/Valyl/Leucyl/Isoleucyl-tRNA synthetase anticodon-binding" evidence="13">
    <location>
        <begin position="756"/>
        <end position="889"/>
    </location>
</feature>
<dbReference type="NCBIfam" id="TIGR00396">
    <property type="entry name" value="leuS_bact"/>
    <property type="match status" value="1"/>
</dbReference>
<accession>A0ABR1F473</accession>
<keyword evidence="5 10" id="KW-0067">ATP-binding</keyword>
<evidence type="ECO:0000256" key="3">
    <source>
        <dbReference type="ARBA" id="ARBA00022598"/>
    </source>
</evidence>
<dbReference type="SUPFAM" id="SSF47323">
    <property type="entry name" value="Anticodon-binding domain of a subclass of class I aminoacyl-tRNA synthetases"/>
    <property type="match status" value="1"/>
</dbReference>
<dbReference type="InterPro" id="IPR001412">
    <property type="entry name" value="aa-tRNA-synth_I_CS"/>
</dbReference>
<dbReference type="InterPro" id="IPR002302">
    <property type="entry name" value="Leu-tRNA-ligase"/>
</dbReference>
<dbReference type="SUPFAM" id="SSF52374">
    <property type="entry name" value="Nucleotidylyl transferase"/>
    <property type="match status" value="1"/>
</dbReference>
<dbReference type="EMBL" id="JBBJBU010000007">
    <property type="protein sequence ID" value="KAK7204653.1"/>
    <property type="molecule type" value="Genomic_DNA"/>
</dbReference>
<evidence type="ECO:0000256" key="4">
    <source>
        <dbReference type="ARBA" id="ARBA00022741"/>
    </source>
</evidence>
<dbReference type="GeneID" id="90040172"/>
<evidence type="ECO:0000256" key="9">
    <source>
        <dbReference type="ARBA" id="ARBA00047469"/>
    </source>
</evidence>
<feature type="domain" description="Aminoacyl-tRNA synthetase class Ia" evidence="12">
    <location>
        <begin position="467"/>
        <end position="626"/>
    </location>
</feature>
<dbReference type="Pfam" id="PF13603">
    <property type="entry name" value="tRNA-synt_1_2"/>
    <property type="match status" value="1"/>
</dbReference>
<dbReference type="Pfam" id="PF08264">
    <property type="entry name" value="Anticodon_1"/>
    <property type="match status" value="1"/>
</dbReference>
<sequence length="933" mass="104946">MLNNTETSKTDENKAQNRPFEQRNRDFGCEQRQTQRSMTKWSCFAGSRHSCAARLEFSFSTLDYPELDDKWRSVWSENTAPGTPSRGKFYCLSMFPYPSGNLHMGHVRVYTISDVIARFRRMQGYDVLHPMGWDAFGLPAENAAIERNADPSIWTKQNIANMKNQIQKMLVSFDWDRELSTCSPDYYKHTQKLFLDLYKANYAYRTEASVNWDPIDQTVLANEQVDSEGRSWRSGALVEQKLLSQWFFKVTELADELEKDLELLGEWPSAVTTQQSNWIGRSHGAEVEFELDDGSGSLTVYTTRPDTLPGVQFLAVASTHRICISRPELSEQVSKMMVANPGSNEGFRIPDLHAIHPLTGEKVPVFMAPYVLGGYAQGAVMGVPAHDTRDYGFWKRNMRGKPVRHVIVPLEDAAQSTTDGGPYTAKAGSVASSVPKYGGMTLDEAVTAIVADLEGRGKGRLTTNFKIRDWLVSRQRYWGAPIPMIHCDSCGVVPVPEENLPVLLPEKIKSEGSGSPLARDEEWVNVACPKCKQPAKRDTDTMDTFVDSSWYYFRYADAKNEKLPFSYDAASTFVPVDLYIGGSEHAILHLLYSRFFGKFLMKQGHWSGGDLNGEPFRKLITLGMVHGRTFTDPHTGRFLKPEEVDLSDPAKPVIKATGETPRISSEKMSKSKYNGADPDDCISKYGADATRAHVLFQAPVNDTLEWDEHKIVGIQRWLGRLWRHVLSVCADVEKEGITDFTMPAAESRTEAEIKLWNDVQDLVGKTTTAFEADYSLNTSVSNYNKLTNSILDAYKKSRDSKNEAEKVRTVVVLNATARLLQIAAPVIPATAEECWKALLEAQGRPWTSVFEIGSWPEVEPMQALSPLTDHVVFVNAKKRFVTKLDENWSQEQMVDAILQTKDGQKWLVEDAAGKTIQRVIVPKGRKNVSFILK</sequence>
<evidence type="ECO:0000256" key="10">
    <source>
        <dbReference type="RuleBase" id="RU363035"/>
    </source>
</evidence>
<evidence type="ECO:0000259" key="12">
    <source>
        <dbReference type="Pfam" id="PF00133"/>
    </source>
</evidence>
<dbReference type="Proteomes" id="UP001498771">
    <property type="component" value="Unassembled WGS sequence"/>
</dbReference>
<proteinExistence type="inferred from homology"/>
<protein>
    <recommendedName>
        <fullName evidence="2">leucine--tRNA ligase</fullName>
        <ecNumber evidence="2">6.1.1.4</ecNumber>
    </recommendedName>
    <alternativeName>
        <fullName evidence="8">Leucyl-tRNA synthetase</fullName>
    </alternativeName>
</protein>
<organism evidence="16 17">
    <name type="scientific">Myxozyma melibiosi</name>
    <dbReference type="NCBI Taxonomy" id="54550"/>
    <lineage>
        <taxon>Eukaryota</taxon>
        <taxon>Fungi</taxon>
        <taxon>Dikarya</taxon>
        <taxon>Ascomycota</taxon>
        <taxon>Saccharomycotina</taxon>
        <taxon>Lipomycetes</taxon>
        <taxon>Lipomycetales</taxon>
        <taxon>Lipomycetaceae</taxon>
        <taxon>Myxozyma</taxon>
    </lineage>
</organism>
<feature type="region of interest" description="Disordered" evidence="11">
    <location>
        <begin position="1"/>
        <end position="31"/>
    </location>
</feature>
<dbReference type="InterPro" id="IPR013155">
    <property type="entry name" value="M/V/L/I-tRNA-synth_anticd-bd"/>
</dbReference>
<evidence type="ECO:0000259" key="15">
    <source>
        <dbReference type="Pfam" id="PF13603"/>
    </source>
</evidence>
<gene>
    <name evidence="16" type="ORF">BZA70DRAFT_299451</name>
</gene>
<evidence type="ECO:0000256" key="11">
    <source>
        <dbReference type="SAM" id="MobiDB-lite"/>
    </source>
</evidence>
<dbReference type="InterPro" id="IPR015413">
    <property type="entry name" value="Methionyl/Leucyl_tRNA_Synth"/>
</dbReference>
<evidence type="ECO:0000256" key="1">
    <source>
        <dbReference type="ARBA" id="ARBA00005594"/>
    </source>
</evidence>
<dbReference type="Pfam" id="PF09334">
    <property type="entry name" value="tRNA-synt_1g"/>
    <property type="match status" value="1"/>
</dbReference>
<evidence type="ECO:0000256" key="6">
    <source>
        <dbReference type="ARBA" id="ARBA00022917"/>
    </source>
</evidence>
<dbReference type="PROSITE" id="PS00178">
    <property type="entry name" value="AA_TRNA_LIGASE_I"/>
    <property type="match status" value="1"/>
</dbReference>
<evidence type="ECO:0000259" key="14">
    <source>
        <dbReference type="Pfam" id="PF09334"/>
    </source>
</evidence>
<feature type="compositionally biased region" description="Basic and acidic residues" evidence="11">
    <location>
        <begin position="8"/>
        <end position="29"/>
    </location>
</feature>
<dbReference type="InterPro" id="IPR014729">
    <property type="entry name" value="Rossmann-like_a/b/a_fold"/>
</dbReference>
<dbReference type="InterPro" id="IPR025709">
    <property type="entry name" value="Leu_tRNA-synth_edit"/>
</dbReference>
<dbReference type="Pfam" id="PF00133">
    <property type="entry name" value="tRNA-synt_1"/>
    <property type="match status" value="1"/>
</dbReference>
<reference evidence="16 17" key="1">
    <citation type="submission" date="2024-03" db="EMBL/GenBank/DDBJ databases">
        <title>Genome-scale model development and genomic sequencing of the oleaginous clade Lipomyces.</title>
        <authorList>
            <consortium name="Lawrence Berkeley National Laboratory"/>
            <person name="Czajka J.J."/>
            <person name="Han Y."/>
            <person name="Kim J."/>
            <person name="Mondo S.J."/>
            <person name="Hofstad B.A."/>
            <person name="Robles A."/>
            <person name="Haridas S."/>
            <person name="Riley R."/>
            <person name="LaButti K."/>
            <person name="Pangilinan J."/>
            <person name="Andreopoulos W."/>
            <person name="Lipzen A."/>
            <person name="Yan J."/>
            <person name="Wang M."/>
            <person name="Ng V."/>
            <person name="Grigoriev I.V."/>
            <person name="Spatafora J.W."/>
            <person name="Magnuson J.K."/>
            <person name="Baker S.E."/>
            <person name="Pomraning K.R."/>
        </authorList>
    </citation>
    <scope>NUCLEOTIDE SEQUENCE [LARGE SCALE GENOMIC DNA]</scope>
    <source>
        <strain evidence="16 17">Phaff 52-87</strain>
    </source>
</reference>
<dbReference type="PANTHER" id="PTHR43740">
    <property type="entry name" value="LEUCYL-TRNA SYNTHETASE"/>
    <property type="match status" value="1"/>
</dbReference>
<dbReference type="Gene3D" id="1.10.730.10">
    <property type="entry name" value="Isoleucyl-tRNA Synthetase, Domain 1"/>
    <property type="match status" value="2"/>
</dbReference>
<dbReference type="PRINTS" id="PR00985">
    <property type="entry name" value="TRNASYNTHLEU"/>
</dbReference>
<dbReference type="SUPFAM" id="SSF50677">
    <property type="entry name" value="ValRS/IleRS/LeuRS editing domain"/>
    <property type="match status" value="1"/>
</dbReference>
<comment type="similarity">
    <text evidence="1 10">Belongs to the class-I aminoacyl-tRNA synthetase family.</text>
</comment>
<feature type="domain" description="Leucyl-tRNA synthetase editing" evidence="15">
    <location>
        <begin position="277"/>
        <end position="453"/>
    </location>
</feature>